<dbReference type="InterPro" id="IPR014776">
    <property type="entry name" value="4pyrrole_Mease_sub2"/>
</dbReference>
<dbReference type="Gene3D" id="3.40.1010.10">
    <property type="entry name" value="Cobalt-precorrin-4 Transmethylase, Domain 1"/>
    <property type="match status" value="1"/>
</dbReference>
<dbReference type="Pfam" id="PF00590">
    <property type="entry name" value="TP_methylase"/>
    <property type="match status" value="1"/>
</dbReference>
<dbReference type="PROSITE" id="PS00839">
    <property type="entry name" value="SUMT_1"/>
    <property type="match status" value="1"/>
</dbReference>
<dbReference type="PANTHER" id="PTHR45790">
    <property type="entry name" value="SIROHEME SYNTHASE-RELATED"/>
    <property type="match status" value="1"/>
</dbReference>
<comment type="pathway">
    <text evidence="1">Cofactor biosynthesis; adenosylcobalamin biosynthesis.</text>
</comment>
<dbReference type="PANTHER" id="PTHR45790:SF4">
    <property type="entry name" value="COBALT-PRECORRIN-4 C(11)-METHYLTRANSFERASE"/>
    <property type="match status" value="1"/>
</dbReference>
<dbReference type="CDD" id="cd11641">
    <property type="entry name" value="Precorrin-4_C11-MT"/>
    <property type="match status" value="1"/>
</dbReference>
<dbReference type="InterPro" id="IPR000878">
    <property type="entry name" value="4pyrrol_Mease"/>
</dbReference>
<evidence type="ECO:0000256" key="6">
    <source>
        <dbReference type="ARBA" id="ARBA00022691"/>
    </source>
</evidence>
<name>A0A0W1JM17_DESHA</name>
<comment type="similarity">
    <text evidence="2 7">Belongs to the precorrin methyltransferase family.</text>
</comment>
<dbReference type="AlphaFoldDB" id="A0A0W1JM17"/>
<dbReference type="InterPro" id="IPR035996">
    <property type="entry name" value="4pyrrol_Methylase_sf"/>
</dbReference>
<dbReference type="InterPro" id="IPR003043">
    <property type="entry name" value="Uropor_MeTrfase_CS"/>
</dbReference>
<reference evidence="9 10" key="1">
    <citation type="submission" date="2015-12" db="EMBL/GenBank/DDBJ databases">
        <title>Draft Genome Sequence of Desulfitobacterium hafniense Strain DH, a Sulfate-reducing Bacterium Isolated from Paddy Soils.</title>
        <authorList>
            <person name="Bao P."/>
            <person name="Zhang X."/>
            <person name="Li G."/>
        </authorList>
    </citation>
    <scope>NUCLEOTIDE SEQUENCE [LARGE SCALE GENOMIC DNA]</scope>
    <source>
        <strain evidence="9 10">DH</strain>
    </source>
</reference>
<proteinExistence type="inferred from homology"/>
<evidence type="ECO:0000256" key="3">
    <source>
        <dbReference type="ARBA" id="ARBA00022573"/>
    </source>
</evidence>
<dbReference type="GO" id="GO:0032259">
    <property type="term" value="P:methylation"/>
    <property type="evidence" value="ECO:0007669"/>
    <property type="project" value="UniProtKB-KW"/>
</dbReference>
<keyword evidence="4 7" id="KW-0489">Methyltransferase</keyword>
<dbReference type="EMBL" id="LOCK01000013">
    <property type="protein sequence ID" value="KTE92573.1"/>
    <property type="molecule type" value="Genomic_DNA"/>
</dbReference>
<dbReference type="PROSITE" id="PS00840">
    <property type="entry name" value="SUMT_2"/>
    <property type="match status" value="1"/>
</dbReference>
<evidence type="ECO:0000256" key="1">
    <source>
        <dbReference type="ARBA" id="ARBA00004953"/>
    </source>
</evidence>
<keyword evidence="5 7" id="KW-0808">Transferase</keyword>
<evidence type="ECO:0000313" key="10">
    <source>
        <dbReference type="Proteomes" id="UP000054623"/>
    </source>
</evidence>
<dbReference type="RefSeq" id="WP_005812298.1">
    <property type="nucleotide sequence ID" value="NZ_CABKQQ010000040.1"/>
</dbReference>
<keyword evidence="6" id="KW-0949">S-adenosyl-L-methionine</keyword>
<dbReference type="GO" id="GO:0046026">
    <property type="term" value="F:precorrin-4 C11-methyltransferase activity"/>
    <property type="evidence" value="ECO:0007669"/>
    <property type="project" value="InterPro"/>
</dbReference>
<comment type="caution">
    <text evidence="9">The sequence shown here is derived from an EMBL/GenBank/DDBJ whole genome shotgun (WGS) entry which is preliminary data.</text>
</comment>
<dbReference type="Proteomes" id="UP000054623">
    <property type="component" value="Unassembled WGS sequence"/>
</dbReference>
<evidence type="ECO:0000256" key="2">
    <source>
        <dbReference type="ARBA" id="ARBA00005879"/>
    </source>
</evidence>
<feature type="domain" description="Tetrapyrrole methylase" evidence="8">
    <location>
        <begin position="22"/>
        <end position="226"/>
    </location>
</feature>
<dbReference type="UniPathway" id="UPA00148"/>
<dbReference type="InterPro" id="IPR006362">
    <property type="entry name" value="Cbl_synth_CobM/CibF"/>
</dbReference>
<evidence type="ECO:0000256" key="4">
    <source>
        <dbReference type="ARBA" id="ARBA00022603"/>
    </source>
</evidence>
<dbReference type="InterPro" id="IPR014777">
    <property type="entry name" value="4pyrrole_Mease_sub1"/>
</dbReference>
<dbReference type="InterPro" id="IPR050161">
    <property type="entry name" value="Siro_Cobalamin_biosynth"/>
</dbReference>
<organism evidence="9 10">
    <name type="scientific">Desulfitobacterium hafniense</name>
    <name type="common">Desulfitobacterium frappieri</name>
    <dbReference type="NCBI Taxonomy" id="49338"/>
    <lineage>
        <taxon>Bacteria</taxon>
        <taxon>Bacillati</taxon>
        <taxon>Bacillota</taxon>
        <taxon>Clostridia</taxon>
        <taxon>Eubacteriales</taxon>
        <taxon>Desulfitobacteriaceae</taxon>
        <taxon>Desulfitobacterium</taxon>
    </lineage>
</organism>
<evidence type="ECO:0000313" key="9">
    <source>
        <dbReference type="EMBL" id="KTE92573.1"/>
    </source>
</evidence>
<keyword evidence="3" id="KW-0169">Cobalamin biosynthesis</keyword>
<dbReference type="SUPFAM" id="SSF53790">
    <property type="entry name" value="Tetrapyrrole methylase"/>
    <property type="match status" value="1"/>
</dbReference>
<evidence type="ECO:0000259" key="8">
    <source>
        <dbReference type="Pfam" id="PF00590"/>
    </source>
</evidence>
<dbReference type="Gene3D" id="3.30.950.10">
    <property type="entry name" value="Methyltransferase, Cobalt-precorrin-4 Transmethylase, Domain 2"/>
    <property type="match status" value="1"/>
</dbReference>
<dbReference type="GO" id="GO:0009236">
    <property type="term" value="P:cobalamin biosynthetic process"/>
    <property type="evidence" value="ECO:0007669"/>
    <property type="project" value="UniProtKB-UniPathway"/>
</dbReference>
<protein>
    <submittedName>
        <fullName evidence="9">Cobalt-precorrin-4 C(11)-methyltransferase</fullName>
    </submittedName>
</protein>
<dbReference type="OrthoDB" id="9815856at2"/>
<evidence type="ECO:0000256" key="5">
    <source>
        <dbReference type="ARBA" id="ARBA00022679"/>
    </source>
</evidence>
<sequence>MIKRRTGVKSLAENTNSGLGQVLFVGAGPGDPDLITLKGKKALEEAQRVIYAGSLVNPDILQHCREGIALFDSAGLTLEETVAIMAEGVQRGEKVVRLHTGDPSVYGAIQEQMQCLEEKGIAYGVIPGVSSVFAAAAAVKKEFTLPEVSQTLILTRLAGRTPVPEKEDLALLAQHQASMAIFLSVQDIGEVVATLRKGYPPHTPVAVVYRASWPDQHILEGTLETIADQVKEAGIRKHAQILVGDFLRDQGTRSKLYDPEFTHEYRQGRST</sequence>
<gene>
    <name evidence="9" type="primary">cbiF</name>
    <name evidence="9" type="ORF">AT727_18815</name>
</gene>
<evidence type="ECO:0000256" key="7">
    <source>
        <dbReference type="RuleBase" id="RU003960"/>
    </source>
</evidence>
<dbReference type="NCBIfam" id="TIGR01465">
    <property type="entry name" value="cobM_cbiF"/>
    <property type="match status" value="1"/>
</dbReference>
<accession>A0A0W1JM17</accession>